<sequence>MVHLLAVIGDQREAFCGIEVEDCPESDNPMDVLEEPGVKQRTTMWGLILKYYGASQVDAYSRRCRETCERNYVRRKGESSNVLA</sequence>
<dbReference type="Proteomes" id="UP000736787">
    <property type="component" value="Unassembled WGS sequence"/>
</dbReference>
<organism evidence="1 2">
    <name type="scientific">Phytophthora cactorum</name>
    <dbReference type="NCBI Taxonomy" id="29920"/>
    <lineage>
        <taxon>Eukaryota</taxon>
        <taxon>Sar</taxon>
        <taxon>Stramenopiles</taxon>
        <taxon>Oomycota</taxon>
        <taxon>Peronosporomycetes</taxon>
        <taxon>Peronosporales</taxon>
        <taxon>Peronosporaceae</taxon>
        <taxon>Phytophthora</taxon>
    </lineage>
</organism>
<comment type="caution">
    <text evidence="1">The sequence shown here is derived from an EMBL/GenBank/DDBJ whole genome shotgun (WGS) entry which is preliminary data.</text>
</comment>
<evidence type="ECO:0000313" key="2">
    <source>
        <dbReference type="Proteomes" id="UP000736787"/>
    </source>
</evidence>
<gene>
    <name evidence="1" type="ORF">PC117_g19709</name>
</gene>
<protein>
    <submittedName>
        <fullName evidence="1">Uncharacterized protein</fullName>
    </submittedName>
</protein>
<evidence type="ECO:0000313" key="1">
    <source>
        <dbReference type="EMBL" id="KAG2909297.1"/>
    </source>
</evidence>
<proteinExistence type="predicted"/>
<name>A0A8T1BZ03_9STRA</name>
<accession>A0A8T1BZ03</accession>
<dbReference type="EMBL" id="RCMK01000873">
    <property type="protein sequence ID" value="KAG2909297.1"/>
    <property type="molecule type" value="Genomic_DNA"/>
</dbReference>
<dbReference type="AlphaFoldDB" id="A0A8T1BZ03"/>
<reference evidence="1" key="1">
    <citation type="submission" date="2018-10" db="EMBL/GenBank/DDBJ databases">
        <title>Effector identification in a new, highly contiguous assembly of the strawberry crown rot pathogen Phytophthora cactorum.</title>
        <authorList>
            <person name="Armitage A.D."/>
            <person name="Nellist C.F."/>
            <person name="Bates H."/>
            <person name="Vickerstaff R.J."/>
            <person name="Harrison R.J."/>
        </authorList>
    </citation>
    <scope>NUCLEOTIDE SEQUENCE</scope>
    <source>
        <strain evidence="1">4040</strain>
    </source>
</reference>